<dbReference type="EMBL" id="JAENGY010000471">
    <property type="protein sequence ID" value="KAG6962231.1"/>
    <property type="molecule type" value="Genomic_DNA"/>
</dbReference>
<protein>
    <submittedName>
        <fullName evidence="7">Uncharacterized protein</fullName>
    </submittedName>
</protein>
<organism evidence="7 8">
    <name type="scientific">Phytophthora aleatoria</name>
    <dbReference type="NCBI Taxonomy" id="2496075"/>
    <lineage>
        <taxon>Eukaryota</taxon>
        <taxon>Sar</taxon>
        <taxon>Stramenopiles</taxon>
        <taxon>Oomycota</taxon>
        <taxon>Peronosporomycetes</taxon>
        <taxon>Peronosporales</taxon>
        <taxon>Peronosporaceae</taxon>
        <taxon>Phytophthora</taxon>
    </lineage>
</organism>
<dbReference type="Pfam" id="PF03092">
    <property type="entry name" value="BT1"/>
    <property type="match status" value="1"/>
</dbReference>
<comment type="caution">
    <text evidence="7">The sequence shown here is derived from an EMBL/GenBank/DDBJ whole genome shotgun (WGS) entry which is preliminary data.</text>
</comment>
<feature type="transmembrane region" description="Helical" evidence="6">
    <location>
        <begin position="15"/>
        <end position="32"/>
    </location>
</feature>
<dbReference type="PANTHER" id="PTHR31585:SF5">
    <property type="entry name" value="RNA-BINDING S4 DOMAIN-CONTAINING PROTEIN"/>
    <property type="match status" value="1"/>
</dbReference>
<evidence type="ECO:0000313" key="8">
    <source>
        <dbReference type="Proteomes" id="UP000709295"/>
    </source>
</evidence>
<dbReference type="GO" id="GO:0016020">
    <property type="term" value="C:membrane"/>
    <property type="evidence" value="ECO:0007669"/>
    <property type="project" value="UniProtKB-SubCell"/>
</dbReference>
<keyword evidence="3 6" id="KW-0812">Transmembrane</keyword>
<name>A0A8J5J6R4_9STRA</name>
<keyword evidence="5 6" id="KW-0472">Membrane</keyword>
<feature type="non-terminal residue" evidence="7">
    <location>
        <position position="1"/>
    </location>
</feature>
<evidence type="ECO:0000256" key="4">
    <source>
        <dbReference type="ARBA" id="ARBA00022989"/>
    </source>
</evidence>
<evidence type="ECO:0000256" key="3">
    <source>
        <dbReference type="ARBA" id="ARBA00022692"/>
    </source>
</evidence>
<evidence type="ECO:0000256" key="2">
    <source>
        <dbReference type="ARBA" id="ARBA00022448"/>
    </source>
</evidence>
<keyword evidence="4 6" id="KW-1133">Transmembrane helix</keyword>
<comment type="subcellular location">
    <subcellularLocation>
        <location evidence="1">Membrane</location>
        <topology evidence="1">Multi-pass membrane protein</topology>
    </subcellularLocation>
</comment>
<evidence type="ECO:0000256" key="1">
    <source>
        <dbReference type="ARBA" id="ARBA00004141"/>
    </source>
</evidence>
<evidence type="ECO:0000256" key="5">
    <source>
        <dbReference type="ARBA" id="ARBA00023136"/>
    </source>
</evidence>
<gene>
    <name evidence="7" type="ORF">JG688_00008698</name>
</gene>
<evidence type="ECO:0000256" key="6">
    <source>
        <dbReference type="SAM" id="Phobius"/>
    </source>
</evidence>
<dbReference type="PANTHER" id="PTHR31585">
    <property type="entry name" value="FOLATE-BIOPTERIN TRANSPORTER 1, CHLOROPLASTIC"/>
    <property type="match status" value="1"/>
</dbReference>
<sequence>AFRGGGAPNLFTKQHIGLVLQYAAVGLVYGVLPSKIYPFMQAYLNGSGAQVLTASTLVVLPWSFKVFYGVLSDCFPLCGYRRRPYMIIGWTICVAMLLAMSCCRVSAPYFLDPADRDISPSGYTPEIEARFNCDAASEGSVYVVLMMFAAFGYVLSDVCADGVVVELVQLVQREPLAERGRTQSSIYTTRTFASTIGQILVGVVFNGKEYGGSFDFSLTFPQLRLQLSPITWFYIICE</sequence>
<feature type="transmembrane region" description="Helical" evidence="6">
    <location>
        <begin position="44"/>
        <end position="64"/>
    </location>
</feature>
<proteinExistence type="predicted"/>
<keyword evidence="2" id="KW-0813">Transport</keyword>
<dbReference type="AlphaFoldDB" id="A0A8J5J6R4"/>
<evidence type="ECO:0000313" key="7">
    <source>
        <dbReference type="EMBL" id="KAG6962231.1"/>
    </source>
</evidence>
<dbReference type="InterPro" id="IPR039309">
    <property type="entry name" value="BT1"/>
</dbReference>
<keyword evidence="8" id="KW-1185">Reference proteome</keyword>
<dbReference type="Proteomes" id="UP000709295">
    <property type="component" value="Unassembled WGS sequence"/>
</dbReference>
<feature type="transmembrane region" description="Helical" evidence="6">
    <location>
        <begin position="84"/>
        <end position="103"/>
    </location>
</feature>
<accession>A0A8J5J6R4</accession>
<reference evidence="7" key="1">
    <citation type="submission" date="2021-01" db="EMBL/GenBank/DDBJ databases">
        <title>Phytophthora aleatoria, a newly-described species from Pinus radiata is distinct from Phytophthora cactorum isolates based on comparative genomics.</title>
        <authorList>
            <person name="Mcdougal R."/>
            <person name="Panda P."/>
            <person name="Williams N."/>
            <person name="Studholme D.J."/>
        </authorList>
    </citation>
    <scope>NUCLEOTIDE SEQUENCE</scope>
    <source>
        <strain evidence="7">NZFS 4037</strain>
    </source>
</reference>